<dbReference type="Pfam" id="PF00005">
    <property type="entry name" value="ABC_tran"/>
    <property type="match status" value="1"/>
</dbReference>
<feature type="compositionally biased region" description="Basic and acidic residues" evidence="5">
    <location>
        <begin position="16"/>
        <end position="27"/>
    </location>
</feature>
<dbReference type="SUPFAM" id="SSF52540">
    <property type="entry name" value="P-loop containing nucleoside triphosphate hydrolases"/>
    <property type="match status" value="1"/>
</dbReference>
<sequence>MPVEHAARPGQSTGEPEPRQSAERPDRTIHVDGAGLDVEAADGARRRVLAPVHADLSEGVVAVVGANGSGKSTLLRLIAGLVEPSLGEVRFSPDPPRTGFIFADPTAQLIMPIVGEDIAFSLRGRIRDRRARNAESRRILASLGLEDREQASVHDLSSGERQKVALAGVLAAEPELVVADEPTTLLDLRASAEFRERLLSLGVPLVLATHDLDFAAAADRVLVFDDGRLVDDDEPAAAIPRYRRLALGDRAG</sequence>
<dbReference type="InterPro" id="IPR027417">
    <property type="entry name" value="P-loop_NTPase"/>
</dbReference>
<keyword evidence="4 7" id="KW-0067">ATP-binding</keyword>
<dbReference type="PANTHER" id="PTHR43553:SF24">
    <property type="entry name" value="ENERGY-COUPLING FACTOR TRANSPORTER ATP-BINDING PROTEIN ECFA1"/>
    <property type="match status" value="1"/>
</dbReference>
<evidence type="ECO:0000313" key="8">
    <source>
        <dbReference type="Proteomes" id="UP001501736"/>
    </source>
</evidence>
<keyword evidence="2" id="KW-0813">Transport</keyword>
<evidence type="ECO:0000256" key="4">
    <source>
        <dbReference type="ARBA" id="ARBA00022840"/>
    </source>
</evidence>
<proteinExistence type="inferred from homology"/>
<reference evidence="8" key="1">
    <citation type="journal article" date="2019" name="Int. J. Syst. Evol. Microbiol.">
        <title>The Global Catalogue of Microorganisms (GCM) 10K type strain sequencing project: providing services to taxonomists for standard genome sequencing and annotation.</title>
        <authorList>
            <consortium name="The Broad Institute Genomics Platform"/>
            <consortium name="The Broad Institute Genome Sequencing Center for Infectious Disease"/>
            <person name="Wu L."/>
            <person name="Ma J."/>
        </authorList>
    </citation>
    <scope>NUCLEOTIDE SEQUENCE [LARGE SCALE GENOMIC DNA]</scope>
    <source>
        <strain evidence="8">JCM 11483</strain>
    </source>
</reference>
<comment type="similarity">
    <text evidence="1">Belongs to the ABC transporter superfamily.</text>
</comment>
<dbReference type="Proteomes" id="UP001501736">
    <property type="component" value="Unassembled WGS sequence"/>
</dbReference>
<dbReference type="SMART" id="SM00382">
    <property type="entry name" value="AAA"/>
    <property type="match status" value="1"/>
</dbReference>
<comment type="caution">
    <text evidence="7">The sequence shown here is derived from an EMBL/GenBank/DDBJ whole genome shotgun (WGS) entry which is preliminary data.</text>
</comment>
<dbReference type="InterPro" id="IPR015856">
    <property type="entry name" value="ABC_transpr_CbiO/EcfA_su"/>
</dbReference>
<dbReference type="Gene3D" id="3.40.50.300">
    <property type="entry name" value="P-loop containing nucleotide triphosphate hydrolases"/>
    <property type="match status" value="1"/>
</dbReference>
<evidence type="ECO:0000256" key="2">
    <source>
        <dbReference type="ARBA" id="ARBA00022448"/>
    </source>
</evidence>
<feature type="region of interest" description="Disordered" evidence="5">
    <location>
        <begin position="1"/>
        <end position="27"/>
    </location>
</feature>
<dbReference type="GO" id="GO:0005524">
    <property type="term" value="F:ATP binding"/>
    <property type="evidence" value="ECO:0007669"/>
    <property type="project" value="UniProtKB-KW"/>
</dbReference>
<dbReference type="RefSeq" id="WP_344719219.1">
    <property type="nucleotide sequence ID" value="NZ_BAAAYG010000004.1"/>
</dbReference>
<dbReference type="EMBL" id="BAAAYG010000004">
    <property type="protein sequence ID" value="GAA3283304.1"/>
    <property type="molecule type" value="Genomic_DNA"/>
</dbReference>
<keyword evidence="3" id="KW-0547">Nucleotide-binding</keyword>
<dbReference type="CDD" id="cd03225">
    <property type="entry name" value="ABC_cobalt_CbiO_domain1"/>
    <property type="match status" value="1"/>
</dbReference>
<name>A0ABP6RD58_9MICC</name>
<organism evidence="7 8">
    <name type="scientific">Nesterenkonia halobia</name>
    <dbReference type="NCBI Taxonomy" id="37922"/>
    <lineage>
        <taxon>Bacteria</taxon>
        <taxon>Bacillati</taxon>
        <taxon>Actinomycetota</taxon>
        <taxon>Actinomycetes</taxon>
        <taxon>Micrococcales</taxon>
        <taxon>Micrococcaceae</taxon>
        <taxon>Nesterenkonia</taxon>
    </lineage>
</organism>
<dbReference type="PROSITE" id="PS00211">
    <property type="entry name" value="ABC_TRANSPORTER_1"/>
    <property type="match status" value="1"/>
</dbReference>
<evidence type="ECO:0000259" key="6">
    <source>
        <dbReference type="PROSITE" id="PS50893"/>
    </source>
</evidence>
<dbReference type="PROSITE" id="PS50893">
    <property type="entry name" value="ABC_TRANSPORTER_2"/>
    <property type="match status" value="1"/>
</dbReference>
<evidence type="ECO:0000313" key="7">
    <source>
        <dbReference type="EMBL" id="GAA3283304.1"/>
    </source>
</evidence>
<evidence type="ECO:0000256" key="5">
    <source>
        <dbReference type="SAM" id="MobiDB-lite"/>
    </source>
</evidence>
<accession>A0ABP6RD58</accession>
<dbReference type="InterPro" id="IPR003593">
    <property type="entry name" value="AAA+_ATPase"/>
</dbReference>
<dbReference type="InterPro" id="IPR003439">
    <property type="entry name" value="ABC_transporter-like_ATP-bd"/>
</dbReference>
<feature type="domain" description="ABC transporter" evidence="6">
    <location>
        <begin position="29"/>
        <end position="251"/>
    </location>
</feature>
<dbReference type="InterPro" id="IPR017871">
    <property type="entry name" value="ABC_transporter-like_CS"/>
</dbReference>
<gene>
    <name evidence="7" type="ORF">GCM10020260_11840</name>
</gene>
<evidence type="ECO:0000256" key="1">
    <source>
        <dbReference type="ARBA" id="ARBA00005417"/>
    </source>
</evidence>
<dbReference type="PANTHER" id="PTHR43553">
    <property type="entry name" value="HEAVY METAL TRANSPORTER"/>
    <property type="match status" value="1"/>
</dbReference>
<dbReference type="InterPro" id="IPR050095">
    <property type="entry name" value="ECF_ABC_transporter_ATP-bd"/>
</dbReference>
<evidence type="ECO:0000256" key="3">
    <source>
        <dbReference type="ARBA" id="ARBA00022741"/>
    </source>
</evidence>
<protein>
    <submittedName>
        <fullName evidence="7">ABC transporter ATP-binding protein</fullName>
    </submittedName>
</protein>
<keyword evidence="8" id="KW-1185">Reference proteome</keyword>